<proteinExistence type="inferred from homology"/>
<dbReference type="Pfam" id="PF25426">
    <property type="entry name" value="AAA_lid_BCS1"/>
    <property type="match status" value="1"/>
</dbReference>
<evidence type="ECO:0000256" key="4">
    <source>
        <dbReference type="ARBA" id="ARBA00022741"/>
    </source>
</evidence>
<evidence type="ECO:0000259" key="13">
    <source>
        <dbReference type="SMART" id="SM00382"/>
    </source>
</evidence>
<dbReference type="PANTHER" id="PTHR23070">
    <property type="entry name" value="BCS1 AAA-TYPE ATPASE"/>
    <property type="match status" value="1"/>
</dbReference>
<feature type="domain" description="AAA+ ATPase" evidence="13">
    <location>
        <begin position="334"/>
        <end position="485"/>
    </location>
</feature>
<evidence type="ECO:0000313" key="15">
    <source>
        <dbReference type="EMBL" id="KAJ3490211.1"/>
    </source>
</evidence>
<accession>A0AAD5YMT1</accession>
<keyword evidence="6" id="KW-0378">Hydrolase</keyword>
<keyword evidence="16" id="KW-1185">Reference proteome</keyword>
<dbReference type="GO" id="GO:0005524">
    <property type="term" value="F:ATP binding"/>
    <property type="evidence" value="ECO:0007669"/>
    <property type="project" value="UniProtKB-KW"/>
</dbReference>
<dbReference type="EMBL" id="JANAWD010000031">
    <property type="protein sequence ID" value="KAJ3490211.1"/>
    <property type="molecule type" value="Genomic_DNA"/>
</dbReference>
<dbReference type="InterPro" id="IPR003593">
    <property type="entry name" value="AAA+_ATPase"/>
</dbReference>
<reference evidence="15" key="1">
    <citation type="submission" date="2022-07" db="EMBL/GenBank/DDBJ databases">
        <title>Genome Sequence of Physisporinus lineatus.</title>
        <authorList>
            <person name="Buettner E."/>
        </authorList>
    </citation>
    <scope>NUCLEOTIDE SEQUENCE</scope>
    <source>
        <strain evidence="15">VT162</strain>
    </source>
</reference>
<dbReference type="Pfam" id="PF08740">
    <property type="entry name" value="BCS1_N"/>
    <property type="match status" value="1"/>
</dbReference>
<evidence type="ECO:0000259" key="14">
    <source>
        <dbReference type="SMART" id="SM01024"/>
    </source>
</evidence>
<dbReference type="Gene3D" id="3.40.50.300">
    <property type="entry name" value="P-loop containing nucleotide triphosphate hydrolases"/>
    <property type="match status" value="1"/>
</dbReference>
<evidence type="ECO:0000256" key="11">
    <source>
        <dbReference type="ARBA" id="ARBA00048778"/>
    </source>
</evidence>
<evidence type="ECO:0000256" key="12">
    <source>
        <dbReference type="RuleBase" id="RU003651"/>
    </source>
</evidence>
<comment type="similarity">
    <text evidence="2">Belongs to the AAA ATPase family. BCS1 subfamily.</text>
</comment>
<keyword evidence="10" id="KW-0472">Membrane</keyword>
<evidence type="ECO:0000256" key="9">
    <source>
        <dbReference type="ARBA" id="ARBA00023128"/>
    </source>
</evidence>
<keyword evidence="9" id="KW-0496">Mitochondrion</keyword>
<dbReference type="SMART" id="SM00382">
    <property type="entry name" value="AAA"/>
    <property type="match status" value="1"/>
</dbReference>
<evidence type="ECO:0000256" key="7">
    <source>
        <dbReference type="ARBA" id="ARBA00022840"/>
    </source>
</evidence>
<evidence type="ECO:0000256" key="2">
    <source>
        <dbReference type="ARBA" id="ARBA00007448"/>
    </source>
</evidence>
<dbReference type="GO" id="GO:0005743">
    <property type="term" value="C:mitochondrial inner membrane"/>
    <property type="evidence" value="ECO:0007669"/>
    <property type="project" value="UniProtKB-SubCell"/>
</dbReference>
<evidence type="ECO:0000256" key="10">
    <source>
        <dbReference type="ARBA" id="ARBA00023136"/>
    </source>
</evidence>
<feature type="domain" description="BCS1 N-terminal" evidence="14">
    <location>
        <begin position="121"/>
        <end position="303"/>
    </location>
</feature>
<sequence length="565" mass="62774">MAAPRYPTMSTFGNSHVARLILRHNRVAYNLSWRRLGTHCRKPVFPTVPVISFSLALLVLMTEGATASSAANPTNVANTPVTVPQASDVASTASSTGNATSSILTSLVGDNPYFQAGFGLMGVGVGLTALRQGALLSSTALRRRMLVSLEINNKDPAYDWFLAWMSHRTAESAASKPSILSRWMKSHELSVQTAYEQRKNGSASVLFKLVAGPGIHWLRFNDAWIQVKRERETRSQQLMSGIPWETVTLTTLSRDRVLFPQLLAEARDIALRGQEGKLVIHTPWGIEWRPFGLPRRKRPLRSVVLQDGVSEQVESDVSAFLQRRQWYADRGIPYRRGYLLHGPPGSGKSSFIQALAGTLGYDICLLNLSERGLADDKLIHLLSNTPERSFVLIEDIDAAFNKRVQTSEDGYVENLLCILVINVFYTIAFRYQSSVTFSGFLNALDGVASGEERIIFMTTNHPERLDPALIRPGRVDLSLKIDDASPAQAKHLFLRFYGRDDNVSGWETIDESTLAQMGQHIEDIVAEQMEAGHRVSMAALQGLFIRTSVRDVVKSLPTLFPHNRT</sequence>
<dbReference type="SMART" id="SM01024">
    <property type="entry name" value="BCS1_N"/>
    <property type="match status" value="1"/>
</dbReference>
<keyword evidence="3" id="KW-0812">Transmembrane</keyword>
<dbReference type="CDD" id="cd19510">
    <property type="entry name" value="RecA-like_BCS1"/>
    <property type="match status" value="1"/>
</dbReference>
<dbReference type="FunFam" id="3.40.50.300:FF:000768">
    <property type="entry name" value="Probable mitochondrial chaperone bcs1"/>
    <property type="match status" value="1"/>
</dbReference>
<dbReference type="Proteomes" id="UP001212997">
    <property type="component" value="Unassembled WGS sequence"/>
</dbReference>
<dbReference type="PROSITE" id="PS00674">
    <property type="entry name" value="AAA"/>
    <property type="match status" value="1"/>
</dbReference>
<evidence type="ECO:0000256" key="3">
    <source>
        <dbReference type="ARBA" id="ARBA00022692"/>
    </source>
</evidence>
<dbReference type="GO" id="GO:0016887">
    <property type="term" value="F:ATP hydrolysis activity"/>
    <property type="evidence" value="ECO:0007669"/>
    <property type="project" value="InterPro"/>
</dbReference>
<dbReference type="Pfam" id="PF00004">
    <property type="entry name" value="AAA"/>
    <property type="match status" value="1"/>
</dbReference>
<evidence type="ECO:0000256" key="5">
    <source>
        <dbReference type="ARBA" id="ARBA00022792"/>
    </source>
</evidence>
<dbReference type="InterPro" id="IPR014851">
    <property type="entry name" value="BCS1_N"/>
</dbReference>
<dbReference type="InterPro" id="IPR057495">
    <property type="entry name" value="AAA_lid_BCS1"/>
</dbReference>
<protein>
    <recommendedName>
        <fullName evidence="17">Mitochondrial chaperone BCS1</fullName>
    </recommendedName>
</protein>
<keyword evidence="4 12" id="KW-0547">Nucleotide-binding</keyword>
<evidence type="ECO:0000313" key="16">
    <source>
        <dbReference type="Proteomes" id="UP001212997"/>
    </source>
</evidence>
<evidence type="ECO:0008006" key="17">
    <source>
        <dbReference type="Google" id="ProtNLM"/>
    </source>
</evidence>
<name>A0AAD5YMT1_9APHY</name>
<dbReference type="InterPro" id="IPR050747">
    <property type="entry name" value="Mitochondrial_chaperone_BCS1"/>
</dbReference>
<evidence type="ECO:0000256" key="1">
    <source>
        <dbReference type="ARBA" id="ARBA00004434"/>
    </source>
</evidence>
<evidence type="ECO:0000256" key="6">
    <source>
        <dbReference type="ARBA" id="ARBA00022801"/>
    </source>
</evidence>
<dbReference type="GO" id="GO:0034551">
    <property type="term" value="P:mitochondrial respiratory chain complex III assembly"/>
    <property type="evidence" value="ECO:0007669"/>
    <property type="project" value="UniProtKB-ARBA"/>
</dbReference>
<dbReference type="InterPro" id="IPR003959">
    <property type="entry name" value="ATPase_AAA_core"/>
</dbReference>
<organism evidence="15 16">
    <name type="scientific">Meripilus lineatus</name>
    <dbReference type="NCBI Taxonomy" id="2056292"/>
    <lineage>
        <taxon>Eukaryota</taxon>
        <taxon>Fungi</taxon>
        <taxon>Dikarya</taxon>
        <taxon>Basidiomycota</taxon>
        <taxon>Agaricomycotina</taxon>
        <taxon>Agaricomycetes</taxon>
        <taxon>Polyporales</taxon>
        <taxon>Meripilaceae</taxon>
        <taxon>Meripilus</taxon>
    </lineage>
</organism>
<dbReference type="InterPro" id="IPR003960">
    <property type="entry name" value="ATPase_AAA_CS"/>
</dbReference>
<dbReference type="AlphaFoldDB" id="A0AAD5YMT1"/>
<gene>
    <name evidence="15" type="ORF">NLI96_g1594</name>
</gene>
<keyword evidence="8" id="KW-1133">Transmembrane helix</keyword>
<keyword evidence="5" id="KW-0999">Mitochondrion inner membrane</keyword>
<comment type="catalytic activity">
    <reaction evidence="11">
        <text>ATP + H2O = ADP + phosphate + H(+)</text>
        <dbReference type="Rhea" id="RHEA:13065"/>
        <dbReference type="ChEBI" id="CHEBI:15377"/>
        <dbReference type="ChEBI" id="CHEBI:15378"/>
        <dbReference type="ChEBI" id="CHEBI:30616"/>
        <dbReference type="ChEBI" id="CHEBI:43474"/>
        <dbReference type="ChEBI" id="CHEBI:456216"/>
    </reaction>
    <physiologicalReaction direction="left-to-right" evidence="11">
        <dbReference type="Rhea" id="RHEA:13066"/>
    </physiologicalReaction>
</comment>
<evidence type="ECO:0000256" key="8">
    <source>
        <dbReference type="ARBA" id="ARBA00022989"/>
    </source>
</evidence>
<dbReference type="InterPro" id="IPR027417">
    <property type="entry name" value="P-loop_NTPase"/>
</dbReference>
<dbReference type="SUPFAM" id="SSF52540">
    <property type="entry name" value="P-loop containing nucleoside triphosphate hydrolases"/>
    <property type="match status" value="1"/>
</dbReference>
<comment type="subcellular location">
    <subcellularLocation>
        <location evidence="1">Mitochondrion inner membrane</location>
        <topology evidence="1">Single-pass membrane protein</topology>
    </subcellularLocation>
</comment>
<keyword evidence="7 12" id="KW-0067">ATP-binding</keyword>
<comment type="caution">
    <text evidence="15">The sequence shown here is derived from an EMBL/GenBank/DDBJ whole genome shotgun (WGS) entry which is preliminary data.</text>
</comment>